<reference evidence="1 2" key="1">
    <citation type="submission" date="2023-01" db="EMBL/GenBank/DDBJ databases">
        <title>Analysis of 21 Apiospora genomes using comparative genomics revels a genus with tremendous synthesis potential of carbohydrate active enzymes and secondary metabolites.</title>
        <authorList>
            <person name="Sorensen T."/>
        </authorList>
    </citation>
    <scope>NUCLEOTIDE SEQUENCE [LARGE SCALE GENOMIC DNA]</scope>
    <source>
        <strain evidence="1 2">CBS 33761</strain>
    </source>
</reference>
<sequence>MIRHPKAWTRLCQENEDAGFMDGPIAYADVLATIVREYDIQQVALKQRWLYHAYLTVVPQD</sequence>
<evidence type="ECO:0000313" key="1">
    <source>
        <dbReference type="EMBL" id="KAK8017353.1"/>
    </source>
</evidence>
<gene>
    <name evidence="1" type="ORF">PG993_013679</name>
</gene>
<accession>A0ABR1RQV1</accession>
<name>A0ABR1RQV1_9PEZI</name>
<protein>
    <submittedName>
        <fullName evidence="1">Uncharacterized protein</fullName>
    </submittedName>
</protein>
<evidence type="ECO:0000313" key="2">
    <source>
        <dbReference type="Proteomes" id="UP001444661"/>
    </source>
</evidence>
<proteinExistence type="predicted"/>
<dbReference type="EMBL" id="JAQQWK010000013">
    <property type="protein sequence ID" value="KAK8017353.1"/>
    <property type="molecule type" value="Genomic_DNA"/>
</dbReference>
<dbReference type="Proteomes" id="UP001444661">
    <property type="component" value="Unassembled WGS sequence"/>
</dbReference>
<organism evidence="1 2">
    <name type="scientific">Apiospora rasikravindrae</name>
    <dbReference type="NCBI Taxonomy" id="990691"/>
    <lineage>
        <taxon>Eukaryota</taxon>
        <taxon>Fungi</taxon>
        <taxon>Dikarya</taxon>
        <taxon>Ascomycota</taxon>
        <taxon>Pezizomycotina</taxon>
        <taxon>Sordariomycetes</taxon>
        <taxon>Xylariomycetidae</taxon>
        <taxon>Amphisphaeriales</taxon>
        <taxon>Apiosporaceae</taxon>
        <taxon>Apiospora</taxon>
    </lineage>
</organism>
<keyword evidence="2" id="KW-1185">Reference proteome</keyword>
<comment type="caution">
    <text evidence="1">The sequence shown here is derived from an EMBL/GenBank/DDBJ whole genome shotgun (WGS) entry which is preliminary data.</text>
</comment>